<dbReference type="InterPro" id="IPR046802">
    <property type="entry name" value="OpcA_G6PD_C"/>
</dbReference>
<dbReference type="InterPro" id="IPR046801">
    <property type="entry name" value="OpcA_G6PD_N"/>
</dbReference>
<comment type="caution">
    <text evidence="3">The sequence shown here is derived from an EMBL/GenBank/DDBJ whole genome shotgun (WGS) entry which is preliminary data.</text>
</comment>
<evidence type="ECO:0000259" key="2">
    <source>
        <dbReference type="Pfam" id="PF20171"/>
    </source>
</evidence>
<dbReference type="RefSeq" id="WP_172143548.1">
    <property type="nucleotide sequence ID" value="NZ_JAAIIJ010000001.1"/>
</dbReference>
<sequence length="319" mass="35031">MIITMRNTETREISAKIDELHEERGEAALGRVLTLLVSTNEASLEHDLEVANNASREHPCRVIAIAPSSRNTADEERDGTTHVTFLDGEIRFGSDAGAGEIIVLRPRGGLVHHPDTLVIPLLVPDAPVVAWWPNEAPANPSEDLLGAMAHNRITDAINSSNPIRTMNDLRRNRSSKNVDLSWTRLTVWRAMLASMLDQPPHLPVTGVRLAGPKDYLPLNLLAAWLRLRLNAPVTIEDDPDAKALTGVYLTRDDGVLSLERPSTDAGVCVISVPGQSPQAVSAPARTPEECLSEELGRLYPDDIYTEVIAQGWEFIHPQR</sequence>
<protein>
    <submittedName>
        <fullName evidence="3">OpcA protein</fullName>
    </submittedName>
</protein>
<dbReference type="Proteomes" id="UP000553756">
    <property type="component" value="Unassembled WGS sequence"/>
</dbReference>
<reference evidence="3 4" key="1">
    <citation type="submission" date="2020-02" db="EMBL/GenBank/DDBJ databases">
        <title>Characterization of phylogenetic diversity of novel bifidobacterial species isolated in Czech ZOOs.</title>
        <authorList>
            <person name="Lugli G.A."/>
            <person name="Vera N.B."/>
            <person name="Ventura M."/>
        </authorList>
    </citation>
    <scope>NUCLEOTIDE SEQUENCE [LARGE SCALE GENOMIC DNA]</scope>
    <source>
        <strain evidence="3 4">DSM 109963</strain>
    </source>
</reference>
<evidence type="ECO:0000259" key="1">
    <source>
        <dbReference type="Pfam" id="PF10128"/>
    </source>
</evidence>
<proteinExistence type="predicted"/>
<feature type="domain" description="Glucose-6-phosphate dehydrogenase assembly protein OpcA C-terminal" evidence="2">
    <location>
        <begin position="177"/>
        <end position="307"/>
    </location>
</feature>
<evidence type="ECO:0000313" key="3">
    <source>
        <dbReference type="EMBL" id="NMN01387.1"/>
    </source>
</evidence>
<feature type="domain" description="Glucose-6-phosphate dehydrogenase assembly protein OpcA N-terminal" evidence="1">
    <location>
        <begin position="51"/>
        <end position="170"/>
    </location>
</feature>
<dbReference type="EMBL" id="JAAIIJ010000001">
    <property type="protein sequence ID" value="NMN01387.1"/>
    <property type="molecule type" value="Genomic_DNA"/>
</dbReference>
<gene>
    <name evidence="3" type="ORF">G1C94_0008</name>
</gene>
<dbReference type="PANTHER" id="PTHR38658">
    <property type="entry name" value="OXPP CYCLE PROTEIN OPCA-RELATED"/>
    <property type="match status" value="1"/>
</dbReference>
<dbReference type="Pfam" id="PF20171">
    <property type="entry name" value="OpcA_G6PD_C"/>
    <property type="match status" value="1"/>
</dbReference>
<organism evidence="3 4">
    <name type="scientific">Bifidobacterium panos</name>
    <dbReference type="NCBI Taxonomy" id="2675321"/>
    <lineage>
        <taxon>Bacteria</taxon>
        <taxon>Bacillati</taxon>
        <taxon>Actinomycetota</taxon>
        <taxon>Actinomycetes</taxon>
        <taxon>Bifidobacteriales</taxon>
        <taxon>Bifidobacteriaceae</taxon>
        <taxon>Bifidobacterium</taxon>
    </lineage>
</organism>
<evidence type="ECO:0000313" key="4">
    <source>
        <dbReference type="Proteomes" id="UP000553756"/>
    </source>
</evidence>
<dbReference type="InterPro" id="IPR004555">
    <property type="entry name" value="G6PDH_assembly_OpcA"/>
</dbReference>
<dbReference type="PANTHER" id="PTHR38658:SF1">
    <property type="entry name" value="OXPP CYCLE PROTEIN OPCA-RELATED"/>
    <property type="match status" value="1"/>
</dbReference>
<keyword evidence="4" id="KW-1185">Reference proteome</keyword>
<accession>A0ABX1SX82</accession>
<dbReference type="Pfam" id="PF10128">
    <property type="entry name" value="OpcA_G6PD_assem"/>
    <property type="match status" value="1"/>
</dbReference>
<name>A0ABX1SX82_9BIFI</name>